<dbReference type="AlphaFoldDB" id="A0A7D8UY66"/>
<feature type="region of interest" description="Disordered" evidence="1">
    <location>
        <begin position="53"/>
        <end position="94"/>
    </location>
</feature>
<dbReference type="Proteomes" id="UP000481288">
    <property type="component" value="Unassembled WGS sequence"/>
</dbReference>
<proteinExistence type="predicted"/>
<comment type="caution">
    <text evidence="2">The sequence shown here is derived from an EMBL/GenBank/DDBJ whole genome shotgun (WGS) entry which is preliminary data.</text>
</comment>
<reference evidence="2 3" key="1">
    <citation type="submission" date="2018-05" db="EMBL/GenBank/DDBJ databases">
        <title>Whole genome sequencing for identification of molecular markers to develop diagnostic detection tools for the regulated plant pathogen Lachnellula willkommii.</title>
        <authorList>
            <person name="Giroux E."/>
            <person name="Bilodeau G."/>
        </authorList>
    </citation>
    <scope>NUCLEOTIDE SEQUENCE [LARGE SCALE GENOMIC DNA]</scope>
    <source>
        <strain evidence="2 3">CBS 625.97</strain>
    </source>
</reference>
<evidence type="ECO:0000313" key="2">
    <source>
        <dbReference type="EMBL" id="TVY59250.1"/>
    </source>
</evidence>
<evidence type="ECO:0000313" key="3">
    <source>
        <dbReference type="Proteomes" id="UP000481288"/>
    </source>
</evidence>
<gene>
    <name evidence="2" type="ORF">LCER1_G000229</name>
</gene>
<dbReference type="OrthoDB" id="10628185at2759"/>
<name>A0A7D8UY66_9HELO</name>
<accession>A0A7D8UY66</accession>
<keyword evidence="3" id="KW-1185">Reference proteome</keyword>
<sequence>MLFNENPNRKLSRILLPKWHICLRLHQTLYKMSMKFVPGSAAQARRTQQAFLEIERDEKVGPQAPTNDRRRKRARYDSTDEEDEVSTHHATEVAKRITNREPYEADNKRAYAAGLSYESGKGAANSRVQLPVAATLLLKSETRRNQQRLFSRHLARSFKVNSSVSANSGNSVVAPFSNRMSGHVGDIRPVLKQKPSFDFRLRASSSIVTRNSSFSLSARDRGLFDITILIAPLLYILNTPTSPPQHTPTPHSLASTHKNLAPSHTHTNNETLAPGPRIPINQRITPKTLQIQLHIPFSLSSVTFFPKNCKSVSTWGLVEAWGVDMLLVVYCSGCFARGQLIG</sequence>
<dbReference type="EMBL" id="QGMG01000009">
    <property type="protein sequence ID" value="TVY59250.1"/>
    <property type="molecule type" value="Genomic_DNA"/>
</dbReference>
<evidence type="ECO:0000256" key="1">
    <source>
        <dbReference type="SAM" id="MobiDB-lite"/>
    </source>
</evidence>
<organism evidence="2 3">
    <name type="scientific">Lachnellula cervina</name>
    <dbReference type="NCBI Taxonomy" id="1316786"/>
    <lineage>
        <taxon>Eukaryota</taxon>
        <taxon>Fungi</taxon>
        <taxon>Dikarya</taxon>
        <taxon>Ascomycota</taxon>
        <taxon>Pezizomycotina</taxon>
        <taxon>Leotiomycetes</taxon>
        <taxon>Helotiales</taxon>
        <taxon>Lachnaceae</taxon>
        <taxon>Lachnellula</taxon>
    </lineage>
</organism>
<protein>
    <submittedName>
        <fullName evidence="2">Uncharacterized protein</fullName>
    </submittedName>
</protein>
<feature type="compositionally biased region" description="Basic and acidic residues" evidence="1">
    <location>
        <begin position="85"/>
        <end position="94"/>
    </location>
</feature>